<evidence type="ECO:0000313" key="2">
    <source>
        <dbReference type="Proteomes" id="UP001153332"/>
    </source>
</evidence>
<organism evidence="1 2">
    <name type="scientific">Lasiodiplodia mahajangana</name>
    <dbReference type="NCBI Taxonomy" id="1108764"/>
    <lineage>
        <taxon>Eukaryota</taxon>
        <taxon>Fungi</taxon>
        <taxon>Dikarya</taxon>
        <taxon>Ascomycota</taxon>
        <taxon>Pezizomycotina</taxon>
        <taxon>Dothideomycetes</taxon>
        <taxon>Dothideomycetes incertae sedis</taxon>
        <taxon>Botryosphaeriales</taxon>
        <taxon>Botryosphaeriaceae</taxon>
        <taxon>Lasiodiplodia</taxon>
    </lineage>
</organism>
<keyword evidence="2" id="KW-1185">Reference proteome</keyword>
<proteinExistence type="predicted"/>
<sequence length="249" mass="27544">MNASRGNDATPCIDPAEIMYDTAARSNPAMNRTYVDSTIPYPRSVLLSNAAEQLNTAKDTDTNNQPGVEDSTEVGGSSAAPKVIRRKLFFLVAAHKTVQTGKDFVAVARIPCDKAENDETAFVNVQAIAYHYVPEVKHQQFNTSMPLTARELAGAARNDQAFAVHKTMGSSCAPAGIYLVYRLKRTDPGTRNLRFEATWDSANGTTGKASYDFIALKAEDDYSMKKYTQVQKKLLGELWPEWKKYIECD</sequence>
<evidence type="ECO:0000313" key="1">
    <source>
        <dbReference type="EMBL" id="KAJ8133482.1"/>
    </source>
</evidence>
<gene>
    <name evidence="1" type="ORF">O1611_g134</name>
</gene>
<dbReference type="Proteomes" id="UP001153332">
    <property type="component" value="Unassembled WGS sequence"/>
</dbReference>
<dbReference type="EMBL" id="JAPUUL010000010">
    <property type="protein sequence ID" value="KAJ8133482.1"/>
    <property type="molecule type" value="Genomic_DNA"/>
</dbReference>
<reference evidence="1" key="1">
    <citation type="submission" date="2022-12" db="EMBL/GenBank/DDBJ databases">
        <title>Genome Sequence of Lasiodiplodia mahajangana.</title>
        <authorList>
            <person name="Buettner E."/>
        </authorList>
    </citation>
    <scope>NUCLEOTIDE SEQUENCE</scope>
    <source>
        <strain evidence="1">VT137</strain>
    </source>
</reference>
<comment type="caution">
    <text evidence="1">The sequence shown here is derived from an EMBL/GenBank/DDBJ whole genome shotgun (WGS) entry which is preliminary data.</text>
</comment>
<accession>A0ACC2K1V6</accession>
<name>A0ACC2K1V6_9PEZI</name>
<protein>
    <submittedName>
        <fullName evidence="1">Uncharacterized protein</fullName>
    </submittedName>
</protein>